<dbReference type="GO" id="GO:0005886">
    <property type="term" value="C:plasma membrane"/>
    <property type="evidence" value="ECO:0000318"/>
    <property type="project" value="GO_Central"/>
</dbReference>
<evidence type="ECO:0000256" key="10">
    <source>
        <dbReference type="SAM" id="Phobius"/>
    </source>
</evidence>
<gene>
    <name evidence="11" type="primary">WBGene00118490</name>
</gene>
<keyword evidence="4 8" id="KW-0812">Transmembrane</keyword>
<comment type="subcellular location">
    <subcellularLocation>
        <location evidence="1">Membrane</location>
        <topology evidence="1">Multi-pass membrane protein</topology>
    </subcellularLocation>
</comment>
<dbReference type="PANTHER" id="PTHR43829">
    <property type="entry name" value="AQUAPORIN OR AQUAGLYCEROPORIN RELATED"/>
    <property type="match status" value="1"/>
</dbReference>
<dbReference type="Pfam" id="PF00230">
    <property type="entry name" value="MIP"/>
    <property type="match status" value="1"/>
</dbReference>
<evidence type="ECO:0000256" key="7">
    <source>
        <dbReference type="ARBA" id="ARBA00045280"/>
    </source>
</evidence>
<proteinExistence type="inferred from homology"/>
<evidence type="ECO:0000256" key="3">
    <source>
        <dbReference type="ARBA" id="ARBA00022448"/>
    </source>
</evidence>
<name>A0A8R1YLW5_PRIPA</name>
<dbReference type="PRINTS" id="PR00783">
    <property type="entry name" value="MINTRINSICP"/>
</dbReference>
<evidence type="ECO:0000256" key="2">
    <source>
        <dbReference type="ARBA" id="ARBA00006175"/>
    </source>
</evidence>
<dbReference type="InterPro" id="IPR000425">
    <property type="entry name" value="MIP"/>
</dbReference>
<dbReference type="GO" id="GO:0015254">
    <property type="term" value="F:glycerol channel activity"/>
    <property type="evidence" value="ECO:0000318"/>
    <property type="project" value="GO_Central"/>
</dbReference>
<accession>A0A8R1YLW5</accession>
<protein>
    <submittedName>
        <fullName evidence="11">Uncharacterized protein</fullName>
    </submittedName>
</protein>
<evidence type="ECO:0000256" key="5">
    <source>
        <dbReference type="ARBA" id="ARBA00022989"/>
    </source>
</evidence>
<feature type="transmembrane region" description="Helical" evidence="10">
    <location>
        <begin position="114"/>
        <end position="141"/>
    </location>
</feature>
<dbReference type="InterPro" id="IPR023271">
    <property type="entry name" value="Aquaporin-like"/>
</dbReference>
<evidence type="ECO:0000256" key="6">
    <source>
        <dbReference type="ARBA" id="ARBA00023136"/>
    </source>
</evidence>
<dbReference type="EnsemblMetazoa" id="PPA28936.1">
    <property type="protein sequence ID" value="PPA28936.1"/>
    <property type="gene ID" value="WBGene00118490"/>
</dbReference>
<dbReference type="GO" id="GO:0006833">
    <property type="term" value="P:water transport"/>
    <property type="evidence" value="ECO:0000318"/>
    <property type="project" value="GO_Central"/>
</dbReference>
<comment type="function">
    <text evidence="7">Aquaglyceroporin that may modulate the water content and osmolytes during anhydrobiosis.</text>
</comment>
<feature type="region of interest" description="Disordered" evidence="9">
    <location>
        <begin position="1"/>
        <end position="30"/>
    </location>
</feature>
<feature type="transmembrane region" description="Helical" evidence="10">
    <location>
        <begin position="153"/>
        <end position="171"/>
    </location>
</feature>
<evidence type="ECO:0000256" key="9">
    <source>
        <dbReference type="SAM" id="MobiDB-lite"/>
    </source>
</evidence>
<feature type="transmembrane region" description="Helical" evidence="10">
    <location>
        <begin position="192"/>
        <end position="217"/>
    </location>
</feature>
<dbReference type="SUPFAM" id="SSF81338">
    <property type="entry name" value="Aquaporin-like"/>
    <property type="match status" value="1"/>
</dbReference>
<keyword evidence="3 8" id="KW-0813">Transport</keyword>
<reference evidence="11" key="2">
    <citation type="submission" date="2022-06" db="UniProtKB">
        <authorList>
            <consortium name="EnsemblMetazoa"/>
        </authorList>
    </citation>
    <scope>IDENTIFICATION</scope>
    <source>
        <strain evidence="11">PS312</strain>
    </source>
</reference>
<dbReference type="GO" id="GO:0015250">
    <property type="term" value="F:water channel activity"/>
    <property type="evidence" value="ECO:0000318"/>
    <property type="project" value="GO_Central"/>
</dbReference>
<dbReference type="InterPro" id="IPR050363">
    <property type="entry name" value="MIP/Aquaporin"/>
</dbReference>
<evidence type="ECO:0000313" key="12">
    <source>
        <dbReference type="Proteomes" id="UP000005239"/>
    </source>
</evidence>
<dbReference type="Proteomes" id="UP000005239">
    <property type="component" value="Unassembled WGS sequence"/>
</dbReference>
<dbReference type="GO" id="GO:0016323">
    <property type="term" value="C:basolateral plasma membrane"/>
    <property type="evidence" value="ECO:0000318"/>
    <property type="project" value="GO_Central"/>
</dbReference>
<reference evidence="12" key="1">
    <citation type="journal article" date="2008" name="Nat. Genet.">
        <title>The Pristionchus pacificus genome provides a unique perspective on nematode lifestyle and parasitism.</title>
        <authorList>
            <person name="Dieterich C."/>
            <person name="Clifton S.W."/>
            <person name="Schuster L.N."/>
            <person name="Chinwalla A."/>
            <person name="Delehaunty K."/>
            <person name="Dinkelacker I."/>
            <person name="Fulton L."/>
            <person name="Fulton R."/>
            <person name="Godfrey J."/>
            <person name="Minx P."/>
            <person name="Mitreva M."/>
            <person name="Roeseler W."/>
            <person name="Tian H."/>
            <person name="Witte H."/>
            <person name="Yang S.P."/>
            <person name="Wilson R.K."/>
            <person name="Sommer R.J."/>
        </authorList>
    </citation>
    <scope>NUCLEOTIDE SEQUENCE [LARGE SCALE GENOMIC DNA]</scope>
    <source>
        <strain evidence="12">PS312</strain>
    </source>
</reference>
<feature type="transmembrane region" description="Helical" evidence="10">
    <location>
        <begin position="335"/>
        <end position="354"/>
    </location>
</feature>
<feature type="compositionally biased region" description="Basic and acidic residues" evidence="9">
    <location>
        <begin position="396"/>
        <end position="407"/>
    </location>
</feature>
<dbReference type="InterPro" id="IPR022357">
    <property type="entry name" value="MIP_CS"/>
</dbReference>
<evidence type="ECO:0000256" key="4">
    <source>
        <dbReference type="ARBA" id="ARBA00022692"/>
    </source>
</evidence>
<feature type="compositionally biased region" description="Low complexity" evidence="9">
    <location>
        <begin position="21"/>
        <end position="30"/>
    </location>
</feature>
<feature type="compositionally biased region" description="Basic and acidic residues" evidence="9">
    <location>
        <begin position="1"/>
        <end position="11"/>
    </location>
</feature>
<dbReference type="GO" id="GO:0015793">
    <property type="term" value="P:glycerol transmembrane transport"/>
    <property type="evidence" value="ECO:0000318"/>
    <property type="project" value="GO_Central"/>
</dbReference>
<feature type="compositionally biased region" description="Polar residues" evidence="9">
    <location>
        <begin position="375"/>
        <end position="386"/>
    </location>
</feature>
<dbReference type="NCBIfam" id="TIGR00861">
    <property type="entry name" value="MIP"/>
    <property type="match status" value="1"/>
</dbReference>
<organism evidence="11 12">
    <name type="scientific">Pristionchus pacificus</name>
    <name type="common">Parasitic nematode worm</name>
    <dbReference type="NCBI Taxonomy" id="54126"/>
    <lineage>
        <taxon>Eukaryota</taxon>
        <taxon>Metazoa</taxon>
        <taxon>Ecdysozoa</taxon>
        <taxon>Nematoda</taxon>
        <taxon>Chromadorea</taxon>
        <taxon>Rhabditida</taxon>
        <taxon>Rhabditina</taxon>
        <taxon>Diplogasteromorpha</taxon>
        <taxon>Diplogasteroidea</taxon>
        <taxon>Neodiplogasteridae</taxon>
        <taxon>Pristionchus</taxon>
    </lineage>
</organism>
<dbReference type="Gene3D" id="1.20.1080.10">
    <property type="entry name" value="Glycerol uptake facilitator protein"/>
    <property type="match status" value="1"/>
</dbReference>
<evidence type="ECO:0000313" key="11">
    <source>
        <dbReference type="EnsemblMetazoa" id="PPA28936.1"/>
    </source>
</evidence>
<dbReference type="PANTHER" id="PTHR43829:SF27">
    <property type="entry name" value="AQUAPORIN-3"/>
    <property type="match status" value="1"/>
</dbReference>
<evidence type="ECO:0000256" key="1">
    <source>
        <dbReference type="ARBA" id="ARBA00004141"/>
    </source>
</evidence>
<evidence type="ECO:0000256" key="8">
    <source>
        <dbReference type="RuleBase" id="RU000477"/>
    </source>
</evidence>
<keyword evidence="12" id="KW-1185">Reference proteome</keyword>
<comment type="similarity">
    <text evidence="2 8">Belongs to the MIP/aquaporin (TC 1.A.8) family.</text>
</comment>
<feature type="transmembrane region" description="Helical" evidence="10">
    <location>
        <begin position="250"/>
        <end position="272"/>
    </location>
</feature>
<dbReference type="AlphaFoldDB" id="A0A8R1YLW5"/>
<feature type="region of interest" description="Disordered" evidence="9">
    <location>
        <begin position="372"/>
        <end position="407"/>
    </location>
</feature>
<dbReference type="CDD" id="cd00333">
    <property type="entry name" value="MIP"/>
    <property type="match status" value="1"/>
</dbReference>
<keyword evidence="6 10" id="KW-0472">Membrane</keyword>
<keyword evidence="5 10" id="KW-1133">Transmembrane helix</keyword>
<feature type="transmembrane region" description="Helical" evidence="10">
    <location>
        <begin position="284"/>
        <end position="306"/>
    </location>
</feature>
<sequence length="407" mass="45865">MRKRRREQEVNEREEEETLISSTAASPPSYSYLSDYQGVSMREPDVALLGNVHSNPMDQMEDQPYIDNEHHQISPPPKKRSLKERLIAVQQMDKAMSFNLVDRIRQRAHITNELYRAVLAEFFCTAFLLFAGCCVNAQYIISKTRYNEWIGVSVGWGLSLFIAVCMGHRISGAHLNPAVSFFQLTQGKISPIRFFLFVIAQNVGAFVGAMFCFLVYYDAINSYDGGDRQVTGNRATAGIFATYPAPYLSMLGGCFDQVLGTAILCIGIGTIVDRRNRVPPFIQPAFIGLLLMLIGMTLGMNCGYAINPARDFGPRLFTLVAGYGWRVFDYRDYKWFWIPIICPMIGAVFGAWIYEAFIGFHMPDDPETTLVIDNPNHSVGSPNTMETSSSSPTRRRFTDDEKSYNNS</sequence>
<dbReference type="PROSITE" id="PS00221">
    <property type="entry name" value="MIP"/>
    <property type="match status" value="1"/>
</dbReference>